<reference evidence="10 11" key="1">
    <citation type="submission" date="2018-09" db="EMBL/GenBank/DDBJ databases">
        <authorList>
            <person name="Zhu H."/>
        </authorList>
    </citation>
    <scope>NUCLEOTIDE SEQUENCE [LARGE SCALE GENOMIC DNA]</scope>
    <source>
        <strain evidence="10 11">K1W22B-8</strain>
    </source>
</reference>
<dbReference type="OrthoDB" id="9808399at2"/>
<name>A0A418W9H9_9PROT</name>
<feature type="transmembrane region" description="Helical" evidence="8">
    <location>
        <begin position="12"/>
        <end position="33"/>
    </location>
</feature>
<evidence type="ECO:0000313" key="10">
    <source>
        <dbReference type="EMBL" id="RJF86682.1"/>
    </source>
</evidence>
<dbReference type="PANTHER" id="PTHR43848:SF2">
    <property type="entry name" value="PUTRESCINE TRANSPORT SYSTEM PERMEASE PROTEIN POTI"/>
    <property type="match status" value="1"/>
</dbReference>
<dbReference type="InterPro" id="IPR051789">
    <property type="entry name" value="Bact_Polyamine_Transport"/>
</dbReference>
<organism evidence="10 11">
    <name type="scientific">Oleomonas cavernae</name>
    <dbReference type="NCBI Taxonomy" id="2320859"/>
    <lineage>
        <taxon>Bacteria</taxon>
        <taxon>Pseudomonadati</taxon>
        <taxon>Pseudomonadota</taxon>
        <taxon>Alphaproteobacteria</taxon>
        <taxon>Acetobacterales</taxon>
        <taxon>Acetobacteraceae</taxon>
        <taxon>Oleomonas</taxon>
    </lineage>
</organism>
<feature type="transmembrane region" description="Helical" evidence="8">
    <location>
        <begin position="135"/>
        <end position="155"/>
    </location>
</feature>
<keyword evidence="4" id="KW-1003">Cell membrane</keyword>
<evidence type="ECO:0000256" key="4">
    <source>
        <dbReference type="ARBA" id="ARBA00022475"/>
    </source>
</evidence>
<protein>
    <submittedName>
        <fullName evidence="10">ABC transporter permease</fullName>
    </submittedName>
</protein>
<comment type="subcellular location">
    <subcellularLocation>
        <location evidence="1 8">Cell membrane</location>
        <topology evidence="1 8">Multi-pass membrane protein</topology>
    </subcellularLocation>
</comment>
<dbReference type="CDD" id="cd06261">
    <property type="entry name" value="TM_PBP2"/>
    <property type="match status" value="1"/>
</dbReference>
<evidence type="ECO:0000259" key="9">
    <source>
        <dbReference type="PROSITE" id="PS50928"/>
    </source>
</evidence>
<dbReference type="Pfam" id="PF00528">
    <property type="entry name" value="BPD_transp_1"/>
    <property type="match status" value="1"/>
</dbReference>
<feature type="domain" description="ABC transmembrane type-1" evidence="9">
    <location>
        <begin position="65"/>
        <end position="253"/>
    </location>
</feature>
<keyword evidence="11" id="KW-1185">Reference proteome</keyword>
<evidence type="ECO:0000256" key="2">
    <source>
        <dbReference type="ARBA" id="ARBA00007069"/>
    </source>
</evidence>
<evidence type="ECO:0000256" key="8">
    <source>
        <dbReference type="RuleBase" id="RU363032"/>
    </source>
</evidence>
<evidence type="ECO:0000313" key="11">
    <source>
        <dbReference type="Proteomes" id="UP000284605"/>
    </source>
</evidence>
<keyword evidence="7 8" id="KW-0472">Membrane</keyword>
<keyword evidence="6 8" id="KW-1133">Transmembrane helix</keyword>
<evidence type="ECO:0000256" key="7">
    <source>
        <dbReference type="ARBA" id="ARBA00023136"/>
    </source>
</evidence>
<feature type="transmembrane region" description="Helical" evidence="8">
    <location>
        <begin position="184"/>
        <end position="203"/>
    </location>
</feature>
<dbReference type="RefSeq" id="WP_119777327.1">
    <property type="nucleotide sequence ID" value="NZ_QYUK01000011.1"/>
</dbReference>
<dbReference type="SUPFAM" id="SSF161098">
    <property type="entry name" value="MetI-like"/>
    <property type="match status" value="1"/>
</dbReference>
<keyword evidence="3 8" id="KW-0813">Transport</keyword>
<dbReference type="AlphaFoldDB" id="A0A418W9H9"/>
<dbReference type="PANTHER" id="PTHR43848">
    <property type="entry name" value="PUTRESCINE TRANSPORT SYSTEM PERMEASE PROTEIN POTI"/>
    <property type="match status" value="1"/>
</dbReference>
<dbReference type="Gene3D" id="1.10.3720.10">
    <property type="entry name" value="MetI-like"/>
    <property type="match status" value="1"/>
</dbReference>
<comment type="similarity">
    <text evidence="2">Belongs to the binding-protein-dependent transport system permease family. CysTW subfamily.</text>
</comment>
<dbReference type="GO" id="GO:0005886">
    <property type="term" value="C:plasma membrane"/>
    <property type="evidence" value="ECO:0007669"/>
    <property type="project" value="UniProtKB-SubCell"/>
</dbReference>
<gene>
    <name evidence="10" type="ORF">D3874_06310</name>
</gene>
<dbReference type="InterPro" id="IPR000515">
    <property type="entry name" value="MetI-like"/>
</dbReference>
<feature type="transmembrane region" description="Helical" evidence="8">
    <location>
        <begin position="100"/>
        <end position="123"/>
    </location>
</feature>
<keyword evidence="5 8" id="KW-0812">Transmembrane</keyword>
<accession>A0A418W9H9</accession>
<feature type="transmembrane region" description="Helical" evidence="8">
    <location>
        <begin position="65"/>
        <end position="88"/>
    </location>
</feature>
<evidence type="ECO:0000256" key="6">
    <source>
        <dbReference type="ARBA" id="ARBA00022989"/>
    </source>
</evidence>
<dbReference type="InterPro" id="IPR035906">
    <property type="entry name" value="MetI-like_sf"/>
</dbReference>
<evidence type="ECO:0000256" key="5">
    <source>
        <dbReference type="ARBA" id="ARBA00022692"/>
    </source>
</evidence>
<evidence type="ECO:0000256" key="3">
    <source>
        <dbReference type="ARBA" id="ARBA00022448"/>
    </source>
</evidence>
<proteinExistence type="inferred from homology"/>
<dbReference type="GO" id="GO:0055085">
    <property type="term" value="P:transmembrane transport"/>
    <property type="evidence" value="ECO:0007669"/>
    <property type="project" value="InterPro"/>
</dbReference>
<comment type="caution">
    <text evidence="10">The sequence shown here is derived from an EMBL/GenBank/DDBJ whole genome shotgun (WGS) entry which is preliminary data.</text>
</comment>
<feature type="transmembrane region" description="Helical" evidence="8">
    <location>
        <begin position="234"/>
        <end position="253"/>
    </location>
</feature>
<dbReference type="PROSITE" id="PS50928">
    <property type="entry name" value="ABC_TM1"/>
    <property type="match status" value="1"/>
</dbReference>
<dbReference type="Proteomes" id="UP000284605">
    <property type="component" value="Unassembled WGS sequence"/>
</dbReference>
<dbReference type="EMBL" id="QYUK01000011">
    <property type="protein sequence ID" value="RJF86682.1"/>
    <property type="molecule type" value="Genomic_DNA"/>
</dbReference>
<sequence length="264" mass="28898">MNGNHSSPVMRAYLAVFLIYLFLPLVIMGLATFNDSRFPTITPWVDFTTKWFDALFTDGKMWDALWSSIVIGLGVIALAVPTGVAAALILQSVHKRARTVLYGIMVSPLLTPGVIIGISTLIFWRERFGVGGGPLLTIIAQASFISGYVMLMVAARLERFDRTLEEAALDLGATQGMVFRRITLPYLAPSLIAAAFLAFLQSFENYNTTMFVRGIDTTLTVYIASKVRTGVTPAVNALGLILIALTILGAVFYELKRRRTPATP</sequence>
<evidence type="ECO:0000256" key="1">
    <source>
        <dbReference type="ARBA" id="ARBA00004651"/>
    </source>
</evidence>